<dbReference type="Proteomes" id="UP000663872">
    <property type="component" value="Unassembled WGS sequence"/>
</dbReference>
<evidence type="ECO:0000313" key="3">
    <source>
        <dbReference type="EMBL" id="CAF4707846.1"/>
    </source>
</evidence>
<comment type="caution">
    <text evidence="2">The sequence shown here is derived from an EMBL/GenBank/DDBJ whole genome shotgun (WGS) entry which is preliminary data.</text>
</comment>
<keyword evidence="1" id="KW-0812">Transmembrane</keyword>
<name>A0A817TFS7_9BILA</name>
<reference evidence="2" key="1">
    <citation type="submission" date="2021-02" db="EMBL/GenBank/DDBJ databases">
        <authorList>
            <person name="Nowell W R."/>
        </authorList>
    </citation>
    <scope>NUCLEOTIDE SEQUENCE</scope>
</reference>
<feature type="transmembrane region" description="Helical" evidence="1">
    <location>
        <begin position="26"/>
        <end position="47"/>
    </location>
</feature>
<dbReference type="EMBL" id="CAJOBR010002844">
    <property type="protein sequence ID" value="CAF4707846.1"/>
    <property type="molecule type" value="Genomic_DNA"/>
</dbReference>
<feature type="transmembrane region" description="Helical" evidence="1">
    <location>
        <begin position="59"/>
        <end position="81"/>
    </location>
</feature>
<feature type="transmembrane region" description="Helical" evidence="1">
    <location>
        <begin position="139"/>
        <end position="161"/>
    </location>
</feature>
<keyword evidence="1" id="KW-1133">Transmembrane helix</keyword>
<gene>
    <name evidence="2" type="ORF">GRG538_LOCUS1822</name>
    <name evidence="3" type="ORF">QYT958_LOCUS18175</name>
</gene>
<keyword evidence="1" id="KW-0472">Membrane</keyword>
<sequence length="312" mass="35944">MLSKSYQSKLRHTFNKYGYYLRWPRVWIIVLGSILVFLCLAIAGMELGNTLFDLYRSTAFGGFIVFIPLMLCAVCILITVYDIFVLIDPTRCFFLSCDAATVDVSNSTTTTIITGWPLYIAWPSYFQTNMNAKRIFQSIQILCAGLFILGVSLYILTYTIYRNIRLRQQAMYTTDHRPWSTYETNRVPSQIHFNDESPSTSHDKSDQKIVTYIIEGQPYTPTHYNYSSVKGAPVTSVKKTTSRKTFVVPRANSANTTRLCTRCSQEPRMILTTNYQRRNCFPDLCINCNNDLVRSRRQPQVGQSKNIPIWRP</sequence>
<accession>A0A817TFS7</accession>
<protein>
    <submittedName>
        <fullName evidence="2">Uncharacterized protein</fullName>
    </submittedName>
</protein>
<evidence type="ECO:0000313" key="4">
    <source>
        <dbReference type="Proteomes" id="UP000663872"/>
    </source>
</evidence>
<evidence type="ECO:0000256" key="1">
    <source>
        <dbReference type="SAM" id="Phobius"/>
    </source>
</evidence>
<organism evidence="2 4">
    <name type="scientific">Rotaria socialis</name>
    <dbReference type="NCBI Taxonomy" id="392032"/>
    <lineage>
        <taxon>Eukaryota</taxon>
        <taxon>Metazoa</taxon>
        <taxon>Spiralia</taxon>
        <taxon>Gnathifera</taxon>
        <taxon>Rotifera</taxon>
        <taxon>Eurotatoria</taxon>
        <taxon>Bdelloidea</taxon>
        <taxon>Philodinida</taxon>
        <taxon>Philodinidae</taxon>
        <taxon>Rotaria</taxon>
    </lineage>
</organism>
<evidence type="ECO:0000313" key="2">
    <source>
        <dbReference type="EMBL" id="CAF3314547.1"/>
    </source>
</evidence>
<dbReference type="AlphaFoldDB" id="A0A817TFS7"/>
<proteinExistence type="predicted"/>
<dbReference type="EMBL" id="CAJNYT010000045">
    <property type="protein sequence ID" value="CAF3314547.1"/>
    <property type="molecule type" value="Genomic_DNA"/>
</dbReference>
<dbReference type="Proteomes" id="UP000663848">
    <property type="component" value="Unassembled WGS sequence"/>
</dbReference>